<dbReference type="Gene3D" id="3.40.630.10">
    <property type="entry name" value="Zn peptidases"/>
    <property type="match status" value="1"/>
</dbReference>
<dbReference type="Proteomes" id="UP001380365">
    <property type="component" value="Unassembled WGS sequence"/>
</dbReference>
<protein>
    <submittedName>
        <fullName evidence="7">M20/M25/M40 family metallo-hydrolase</fullName>
    </submittedName>
</protein>
<keyword evidence="4" id="KW-0862">Zinc</keyword>
<accession>A0ABU8Q8S7</accession>
<dbReference type="InterPro" id="IPR050072">
    <property type="entry name" value="Peptidase_M20A"/>
</dbReference>
<dbReference type="InterPro" id="IPR011650">
    <property type="entry name" value="Peptidase_M20_dimer"/>
</dbReference>
<keyword evidence="8" id="KW-1185">Reference proteome</keyword>
<evidence type="ECO:0000259" key="6">
    <source>
        <dbReference type="Pfam" id="PF07687"/>
    </source>
</evidence>
<gene>
    <name evidence="7" type="ORF">WH159_15365</name>
</gene>
<dbReference type="SUPFAM" id="SSF53187">
    <property type="entry name" value="Zn-dependent exopeptidases"/>
    <property type="match status" value="1"/>
</dbReference>
<evidence type="ECO:0000256" key="4">
    <source>
        <dbReference type="ARBA" id="ARBA00022833"/>
    </source>
</evidence>
<reference evidence="7 8" key="1">
    <citation type="submission" date="2023-12" db="EMBL/GenBank/DDBJ databases">
        <title>Gut-associated functions are favored during microbiome assembly across C. elegans life.</title>
        <authorList>
            <person name="Zimmermann J."/>
        </authorList>
    </citation>
    <scope>NUCLEOTIDE SEQUENCE [LARGE SCALE GENOMIC DNA]</scope>
    <source>
        <strain evidence="7 8">JUb134</strain>
    </source>
</reference>
<name>A0ABU8Q8S7_9SPHN</name>
<comment type="cofactor">
    <cofactor evidence="1">
        <name>Zn(2+)</name>
        <dbReference type="ChEBI" id="CHEBI:29105"/>
    </cofactor>
</comment>
<comment type="caution">
    <text evidence="7">The sequence shown here is derived from an EMBL/GenBank/DDBJ whole genome shotgun (WGS) entry which is preliminary data.</text>
</comment>
<evidence type="ECO:0000256" key="5">
    <source>
        <dbReference type="SAM" id="SignalP"/>
    </source>
</evidence>
<dbReference type="PROSITE" id="PS00758">
    <property type="entry name" value="ARGE_DAPE_CPG2_1"/>
    <property type="match status" value="1"/>
</dbReference>
<proteinExistence type="predicted"/>
<dbReference type="PANTHER" id="PTHR43808:SF32">
    <property type="entry name" value="ARGE_DAPE-RELATED DEACYLASE"/>
    <property type="match status" value="1"/>
</dbReference>
<dbReference type="InterPro" id="IPR002933">
    <property type="entry name" value="Peptidase_M20"/>
</dbReference>
<feature type="chain" id="PRO_5046159587" evidence="5">
    <location>
        <begin position="23"/>
        <end position="439"/>
    </location>
</feature>
<dbReference type="EMBL" id="JBBGZA010000001">
    <property type="protein sequence ID" value="MEJ5095906.1"/>
    <property type="molecule type" value="Genomic_DNA"/>
</dbReference>
<dbReference type="Pfam" id="PF07687">
    <property type="entry name" value="M20_dimer"/>
    <property type="match status" value="1"/>
</dbReference>
<dbReference type="Pfam" id="PF01546">
    <property type="entry name" value="Peptidase_M20"/>
    <property type="match status" value="1"/>
</dbReference>
<evidence type="ECO:0000313" key="7">
    <source>
        <dbReference type="EMBL" id="MEJ5095906.1"/>
    </source>
</evidence>
<feature type="signal peptide" evidence="5">
    <location>
        <begin position="1"/>
        <end position="22"/>
    </location>
</feature>
<dbReference type="SUPFAM" id="SSF55031">
    <property type="entry name" value="Bacterial exopeptidase dimerisation domain"/>
    <property type="match status" value="1"/>
</dbReference>
<keyword evidence="2" id="KW-0479">Metal-binding</keyword>
<evidence type="ECO:0000256" key="1">
    <source>
        <dbReference type="ARBA" id="ARBA00001947"/>
    </source>
</evidence>
<feature type="domain" description="Peptidase M20 dimerisation" evidence="6">
    <location>
        <begin position="216"/>
        <end position="332"/>
    </location>
</feature>
<dbReference type="InterPro" id="IPR036264">
    <property type="entry name" value="Bact_exopeptidase_dim_dom"/>
</dbReference>
<evidence type="ECO:0000313" key="8">
    <source>
        <dbReference type="Proteomes" id="UP001380365"/>
    </source>
</evidence>
<dbReference type="PANTHER" id="PTHR43808">
    <property type="entry name" value="ACETYLORNITHINE DEACETYLASE"/>
    <property type="match status" value="1"/>
</dbReference>
<keyword evidence="5" id="KW-0732">Signal</keyword>
<dbReference type="InterPro" id="IPR001261">
    <property type="entry name" value="ArgE/DapE_CS"/>
</dbReference>
<dbReference type="Gene3D" id="3.30.70.360">
    <property type="match status" value="1"/>
</dbReference>
<organism evidence="7 8">
    <name type="scientific">Sphingomonas molluscorum</name>
    <dbReference type="NCBI Taxonomy" id="418184"/>
    <lineage>
        <taxon>Bacteria</taxon>
        <taxon>Pseudomonadati</taxon>
        <taxon>Pseudomonadota</taxon>
        <taxon>Alphaproteobacteria</taxon>
        <taxon>Sphingomonadales</taxon>
        <taxon>Sphingomonadaceae</taxon>
        <taxon>Sphingomonas</taxon>
    </lineage>
</organism>
<evidence type="ECO:0000256" key="2">
    <source>
        <dbReference type="ARBA" id="ARBA00022723"/>
    </source>
</evidence>
<evidence type="ECO:0000256" key="3">
    <source>
        <dbReference type="ARBA" id="ARBA00022801"/>
    </source>
</evidence>
<keyword evidence="3" id="KW-0378">Hydrolase</keyword>
<sequence>MRMRAMALGGALFLAASAPALAQGLSRAEAVMGQTVDAEYERSVALLGRLVDQNSGTLNLEGVTKVGAMMRAELEPLGFTVQWKPMAAVQRAGHLVAVHAGKPGGKRILLIGHLDTVFEPSSPFQKFVRKGDKAEGPGAGDDKGGMVVIVAALRAMQAAGTLKDANIEIVLTGDEEDAGSPHRISRADLIAAGKRADVALDFEGLVTEGGRDMGSIARRSVTDWRITATGKTGHSSLIFTPELGDGAIHELVRILATFRAELPEPNLTFNPGVIAGGATASIDESGNAAATGKTNIIARTAVATGDFRTLSEEQTARVRGKMEAIVAAHAPGTDAKIEFGEGYPAMAPTAGNTALLAALNAVNRDLKLPEMSPLDPLKRGAGDISFVANDVDSLAGLGTDSSGDHAPGETVDLASIRRQAKRAAILISRLANGREGSGR</sequence>